<dbReference type="GO" id="GO:1990904">
    <property type="term" value="C:ribonucleoprotein complex"/>
    <property type="evidence" value="ECO:0007669"/>
    <property type="project" value="UniProtKB-KW"/>
</dbReference>
<dbReference type="GO" id="GO:0006412">
    <property type="term" value="P:translation"/>
    <property type="evidence" value="ECO:0007669"/>
    <property type="project" value="InterPro"/>
</dbReference>
<dbReference type="PANTHER" id="PTHR10759">
    <property type="entry name" value="60S RIBOSOMAL PROTEIN L34"/>
    <property type="match status" value="1"/>
</dbReference>
<evidence type="ECO:0000313" key="4">
    <source>
        <dbReference type="EMBL" id="QLA09635.1"/>
    </source>
</evidence>
<dbReference type="GO" id="GO:0003735">
    <property type="term" value="F:structural constituent of ribosome"/>
    <property type="evidence" value="ECO:0007669"/>
    <property type="project" value="InterPro"/>
</dbReference>
<keyword evidence="2 4" id="KW-0689">Ribosomal protein</keyword>
<dbReference type="InterPro" id="IPR008195">
    <property type="entry name" value="Ribosomal_eL34"/>
</dbReference>
<dbReference type="GO" id="GO:0005840">
    <property type="term" value="C:ribosome"/>
    <property type="evidence" value="ECO:0007669"/>
    <property type="project" value="UniProtKB-KW"/>
</dbReference>
<dbReference type="EMBL" id="MT583904">
    <property type="protein sequence ID" value="QLA09635.1"/>
    <property type="molecule type" value="mRNA"/>
</dbReference>
<sequence length="128" mass="14865">MAIGGTRVRYRRHNTKNTRSNKIRTVRTPGSRITVLYRKKLPKGPHTPVSLGHKPIPGVKRLRSIQRKSAPKRHLTVSRAYGGCLTHDLVRERIIRAFLIEEQKIVKRVLKAQSKKKRKFRKRAKADE</sequence>
<evidence type="ECO:0000256" key="1">
    <source>
        <dbReference type="ARBA" id="ARBA00009875"/>
    </source>
</evidence>
<protein>
    <submittedName>
        <fullName evidence="4">60S large subunit ribosomal protein eL34</fullName>
    </submittedName>
</protein>
<evidence type="ECO:0000256" key="3">
    <source>
        <dbReference type="ARBA" id="ARBA00023274"/>
    </source>
</evidence>
<proteinExistence type="evidence at transcript level"/>
<comment type="similarity">
    <text evidence="1">Belongs to the eukaryotic ribosomal protein eL34 family.</text>
</comment>
<dbReference type="Gene3D" id="6.20.370.70">
    <property type="match status" value="1"/>
</dbReference>
<dbReference type="Gene3D" id="6.20.340.10">
    <property type="match status" value="1"/>
</dbReference>
<reference evidence="4" key="1">
    <citation type="submission" date="2020-06" db="EMBL/GenBank/DDBJ databases">
        <title>Cryo-EM structure of the highly atypical cytoplasmic ribosome of Euglena gracilis.</title>
        <authorList>
            <person name="Matzov D."/>
            <person name="Taoka M."/>
            <person name="Nobe Y."/>
            <person name="Yamauchi Y."/>
            <person name="Halfon Y."/>
            <person name="Asis N."/>
            <person name="Zimermann E."/>
            <person name="Rozenberg H."/>
            <person name="Bashan A."/>
            <person name="Bushan S."/>
            <person name="Isobe T."/>
            <person name="Gray M.W."/>
            <person name="Yonath A."/>
            <person name="Shalev-Benami M."/>
        </authorList>
    </citation>
    <scope>NUCLEOTIDE SEQUENCE</scope>
    <source>
        <strain evidence="4">Z</strain>
    </source>
</reference>
<evidence type="ECO:0000256" key="2">
    <source>
        <dbReference type="ARBA" id="ARBA00022980"/>
    </source>
</evidence>
<accession>A0A7L5NVS1</accession>
<dbReference type="InterPro" id="IPR038562">
    <property type="entry name" value="Ribosomal_eL34_C_sf"/>
</dbReference>
<name>A0A7L5NVS1_EUGGR</name>
<dbReference type="AlphaFoldDB" id="A0A7L5NVS1"/>
<dbReference type="PRINTS" id="PR01250">
    <property type="entry name" value="RIBOSOMALL34"/>
</dbReference>
<organism evidence="4">
    <name type="scientific">Euglena gracilis</name>
    <dbReference type="NCBI Taxonomy" id="3039"/>
    <lineage>
        <taxon>Eukaryota</taxon>
        <taxon>Discoba</taxon>
        <taxon>Euglenozoa</taxon>
        <taxon>Euglenida</taxon>
        <taxon>Spirocuta</taxon>
        <taxon>Euglenophyceae</taxon>
        <taxon>Euglenales</taxon>
        <taxon>Euglenaceae</taxon>
        <taxon>Euglena</taxon>
    </lineage>
</organism>
<dbReference type="Pfam" id="PF01199">
    <property type="entry name" value="Ribosomal_L34e"/>
    <property type="match status" value="1"/>
</dbReference>
<keyword evidence="3" id="KW-0687">Ribonucleoprotein</keyword>